<feature type="chain" id="PRO_5001504442" description="non-specific serine/threonine protein kinase" evidence="25">
    <location>
        <begin position="19"/>
        <end position="843"/>
    </location>
</feature>
<comment type="similarity">
    <text evidence="2">Belongs to the protein kinase superfamily. Ser/Thr protein kinase family.</text>
</comment>
<feature type="binding site" evidence="23">
    <location>
        <position position="597"/>
    </location>
    <ligand>
        <name>ATP</name>
        <dbReference type="ChEBI" id="CHEBI:30616"/>
    </ligand>
</feature>
<keyword evidence="17" id="KW-1133">Transmembrane helix</keyword>
<dbReference type="GO" id="GO:0051707">
    <property type="term" value="P:response to other organism"/>
    <property type="evidence" value="ECO:0007669"/>
    <property type="project" value="UniProtKB-ARBA"/>
</dbReference>
<dbReference type="InterPro" id="IPR032675">
    <property type="entry name" value="LRR_dom_sf"/>
</dbReference>
<evidence type="ECO:0000256" key="18">
    <source>
        <dbReference type="ARBA" id="ARBA00023136"/>
    </source>
</evidence>
<dbReference type="SMART" id="SM00220">
    <property type="entry name" value="S_TKc"/>
    <property type="match status" value="1"/>
</dbReference>
<keyword evidence="15" id="KW-0418">Kinase</keyword>
<dbReference type="eggNOG" id="ENOG502QSHG">
    <property type="taxonomic scope" value="Eukaryota"/>
</dbReference>
<evidence type="ECO:0000313" key="28">
    <source>
        <dbReference type="Proteomes" id="UP000030748"/>
    </source>
</evidence>
<dbReference type="EMBL" id="KI631311">
    <property type="protein sequence ID" value="EYU28868.1"/>
    <property type="molecule type" value="Genomic_DNA"/>
</dbReference>
<keyword evidence="10" id="KW-0808">Transferase</keyword>
<evidence type="ECO:0000259" key="26">
    <source>
        <dbReference type="PROSITE" id="PS50011"/>
    </source>
</evidence>
<feature type="compositionally biased region" description="Basic and acidic residues" evidence="24">
    <location>
        <begin position="480"/>
        <end position="490"/>
    </location>
</feature>
<keyword evidence="9" id="KW-0433">Leucine-rich repeat</keyword>
<dbReference type="FunFam" id="3.80.10.10:FF:000679">
    <property type="entry name" value="LRR receptor-like serine/threonine-protein kinase RPK2"/>
    <property type="match status" value="1"/>
</dbReference>
<dbReference type="Pfam" id="PF00069">
    <property type="entry name" value="Pkinase"/>
    <property type="match status" value="1"/>
</dbReference>
<dbReference type="GO" id="GO:0005886">
    <property type="term" value="C:plasma membrane"/>
    <property type="evidence" value="ECO:0000318"/>
    <property type="project" value="GO_Central"/>
</dbReference>
<dbReference type="FunFam" id="3.30.200.20:FF:000260">
    <property type="entry name" value="LRR receptor-like serine/threonine-protein kinase RPK2"/>
    <property type="match status" value="1"/>
</dbReference>
<evidence type="ECO:0000256" key="12">
    <source>
        <dbReference type="ARBA" id="ARBA00022729"/>
    </source>
</evidence>
<dbReference type="FunFam" id="3.80.10.10:FF:000275">
    <property type="entry name" value="Leucine-rich repeat receptor-like protein kinase"/>
    <property type="match status" value="1"/>
</dbReference>
<protein>
    <recommendedName>
        <fullName evidence="4">non-specific serine/threonine protein kinase</fullName>
        <ecNumber evidence="4">2.7.11.1</ecNumber>
    </recommendedName>
</protein>
<keyword evidence="19" id="KW-0675">Receptor</keyword>
<evidence type="ECO:0000256" key="8">
    <source>
        <dbReference type="ARBA" id="ARBA00022553"/>
    </source>
</evidence>
<comment type="catalytic activity">
    <reaction evidence="21">
        <text>L-threonyl-[protein] + ATP = O-phospho-L-threonyl-[protein] + ADP + H(+)</text>
        <dbReference type="Rhea" id="RHEA:46608"/>
        <dbReference type="Rhea" id="RHEA-COMP:11060"/>
        <dbReference type="Rhea" id="RHEA-COMP:11605"/>
        <dbReference type="ChEBI" id="CHEBI:15378"/>
        <dbReference type="ChEBI" id="CHEBI:30013"/>
        <dbReference type="ChEBI" id="CHEBI:30616"/>
        <dbReference type="ChEBI" id="CHEBI:61977"/>
        <dbReference type="ChEBI" id="CHEBI:456216"/>
        <dbReference type="EC" id="2.7.11.1"/>
    </reaction>
</comment>
<keyword evidence="8" id="KW-0597">Phosphoprotein</keyword>
<dbReference type="GO" id="GO:0005524">
    <property type="term" value="F:ATP binding"/>
    <property type="evidence" value="ECO:0007669"/>
    <property type="project" value="UniProtKB-UniRule"/>
</dbReference>
<name>A0A022QNI8_ERYGU</name>
<dbReference type="STRING" id="4155.A0A022QNI8"/>
<keyword evidence="13" id="KW-0677">Repeat</keyword>
<dbReference type="InterPro" id="IPR008271">
    <property type="entry name" value="Ser/Thr_kinase_AS"/>
</dbReference>
<dbReference type="InterPro" id="IPR013210">
    <property type="entry name" value="LRR_N_plant-typ"/>
</dbReference>
<keyword evidence="16 23" id="KW-0067">ATP-binding</keyword>
<dbReference type="InterPro" id="IPR001611">
    <property type="entry name" value="Leu-rich_rpt"/>
</dbReference>
<dbReference type="Gene3D" id="1.10.510.10">
    <property type="entry name" value="Transferase(Phosphotransferase) domain 1"/>
    <property type="match status" value="1"/>
</dbReference>
<evidence type="ECO:0000256" key="10">
    <source>
        <dbReference type="ARBA" id="ARBA00022679"/>
    </source>
</evidence>
<evidence type="ECO:0000256" key="2">
    <source>
        <dbReference type="ARBA" id="ARBA00008684"/>
    </source>
</evidence>
<keyword evidence="12 25" id="KW-0732">Signal</keyword>
<evidence type="ECO:0000256" key="20">
    <source>
        <dbReference type="ARBA" id="ARBA00023180"/>
    </source>
</evidence>
<dbReference type="InterPro" id="IPR003591">
    <property type="entry name" value="Leu-rich_rpt_typical-subtyp"/>
</dbReference>
<evidence type="ECO:0000256" key="24">
    <source>
        <dbReference type="SAM" id="MobiDB-lite"/>
    </source>
</evidence>
<evidence type="ECO:0000256" key="17">
    <source>
        <dbReference type="ARBA" id="ARBA00022989"/>
    </source>
</evidence>
<dbReference type="AlphaFoldDB" id="A0A022QNI8"/>
<keyword evidence="5" id="KW-0217">Developmental protein</keyword>
<dbReference type="GO" id="GO:0009942">
    <property type="term" value="P:longitudinal axis specification"/>
    <property type="evidence" value="ECO:0007669"/>
    <property type="project" value="UniProtKB-ARBA"/>
</dbReference>
<dbReference type="PROSITE" id="PS51450">
    <property type="entry name" value="LRR"/>
    <property type="match status" value="1"/>
</dbReference>
<evidence type="ECO:0000256" key="3">
    <source>
        <dbReference type="ARBA" id="ARBA00009592"/>
    </source>
</evidence>
<evidence type="ECO:0000256" key="16">
    <source>
        <dbReference type="ARBA" id="ARBA00022840"/>
    </source>
</evidence>
<evidence type="ECO:0000256" key="14">
    <source>
        <dbReference type="ARBA" id="ARBA00022741"/>
    </source>
</evidence>
<gene>
    <name evidence="27" type="ORF">MIMGU_mgv1a020498mg</name>
</gene>
<keyword evidence="11" id="KW-0812">Transmembrane</keyword>
<feature type="compositionally biased region" description="Basic residues" evidence="24">
    <location>
        <begin position="491"/>
        <end position="500"/>
    </location>
</feature>
<evidence type="ECO:0000256" key="6">
    <source>
        <dbReference type="ARBA" id="ARBA00022475"/>
    </source>
</evidence>
<reference evidence="27 28" key="1">
    <citation type="journal article" date="2013" name="Proc. Natl. Acad. Sci. U.S.A.">
        <title>Fine-scale variation in meiotic recombination in Mimulus inferred from population shotgun sequencing.</title>
        <authorList>
            <person name="Hellsten U."/>
            <person name="Wright K.M."/>
            <person name="Jenkins J."/>
            <person name="Shu S."/>
            <person name="Yuan Y."/>
            <person name="Wessler S.R."/>
            <person name="Schmutz J."/>
            <person name="Willis J.H."/>
            <person name="Rokhsar D.S."/>
        </authorList>
    </citation>
    <scope>NUCLEOTIDE SEQUENCE [LARGE SCALE GENOMIC DNA]</scope>
    <source>
        <strain evidence="28">cv. DUN x IM62</strain>
    </source>
</reference>
<evidence type="ECO:0000256" key="13">
    <source>
        <dbReference type="ARBA" id="ARBA00022737"/>
    </source>
</evidence>
<dbReference type="Gene3D" id="3.30.200.20">
    <property type="entry name" value="Phosphorylase Kinase, domain 1"/>
    <property type="match status" value="1"/>
</dbReference>
<evidence type="ECO:0000256" key="19">
    <source>
        <dbReference type="ARBA" id="ARBA00023170"/>
    </source>
</evidence>
<dbReference type="Pfam" id="PF13855">
    <property type="entry name" value="LRR_8"/>
    <property type="match status" value="2"/>
</dbReference>
<evidence type="ECO:0000256" key="23">
    <source>
        <dbReference type="PROSITE-ProRule" id="PRU10141"/>
    </source>
</evidence>
<feature type="region of interest" description="Disordered" evidence="24">
    <location>
        <begin position="471"/>
        <end position="508"/>
    </location>
</feature>
<dbReference type="PANTHER" id="PTHR48056">
    <property type="entry name" value="LRR RECEPTOR-LIKE SERINE/THREONINE-PROTEIN KINASE-RELATED"/>
    <property type="match status" value="1"/>
</dbReference>
<evidence type="ECO:0000256" key="7">
    <source>
        <dbReference type="ARBA" id="ARBA00022527"/>
    </source>
</evidence>
<feature type="signal peptide" evidence="25">
    <location>
        <begin position="1"/>
        <end position="18"/>
    </location>
</feature>
<feature type="domain" description="Protein kinase" evidence="26">
    <location>
        <begin position="568"/>
        <end position="843"/>
    </location>
</feature>
<keyword evidence="7" id="KW-0723">Serine/threonine-protein kinase</keyword>
<keyword evidence="28" id="KW-1185">Reference proteome</keyword>
<dbReference type="Pfam" id="PF00560">
    <property type="entry name" value="LRR_1"/>
    <property type="match status" value="2"/>
</dbReference>
<dbReference type="Proteomes" id="UP000030748">
    <property type="component" value="Unassembled WGS sequence"/>
</dbReference>
<evidence type="ECO:0000256" key="5">
    <source>
        <dbReference type="ARBA" id="ARBA00022473"/>
    </source>
</evidence>
<keyword evidence="20" id="KW-0325">Glycoprotein</keyword>
<dbReference type="InterPro" id="IPR017441">
    <property type="entry name" value="Protein_kinase_ATP_BS"/>
</dbReference>
<dbReference type="Pfam" id="PF08263">
    <property type="entry name" value="LRRNT_2"/>
    <property type="match status" value="1"/>
</dbReference>
<evidence type="ECO:0000256" key="25">
    <source>
        <dbReference type="SAM" id="SignalP"/>
    </source>
</evidence>
<dbReference type="InterPro" id="IPR050647">
    <property type="entry name" value="Plant_LRR-RLKs"/>
</dbReference>
<sequence length="843" mass="93054">MDLLSFLVFFCILSSVSGQFSDEKAALLEIKKSLSDPHGILATWNAAAASDHHCSWYGVSCDSDNRVSCLKIGGNFSLSPSCSSKKSEFSLHAFGIERNCSEPKQLSGGRLSSAVGNLTHLRILSLPYNNLAGEIPVEIWQLKNLEAIDLEGNDFAGDFSGYRFSGMKKLSVLNLAFNGISGPFPRSLSECNGLRVLNLAGNEIGDVIPEFIGGLRNLSVLNLSFNRLVGSFPSSLGFDCGNLEHLDLSVNLLRGEIPRALGNCTRLRTLLLSSNLLRGAIPNEIGEIRSLEVLDVSRNGLRGALPPNLGKCENLSVLVLSSGVHFRGPRGGYSVAALNESNSFEGSIPEEITKLPILEIVWAPLAGFGGKFPSNWGKCESLTMVNLAHNSFTGDIFDAFTRCNNLRYLNLSYNRLSRQSDENLHFPCMETFDISGNLLSKPIQNFNDTNICHQAQNELASSRATPSSSYVSFFSQQQEEEPHQHQNGDKKPKKPHHNRSKPAQSNSSGRTRAMYFLIAGCAITIFSALSILLESSAPPPQRTKRVTLFNDIGVPLTYDIIIQATQNFHRRNCIGNGGFGSIYRADIAPGTTVAVKKLTAQRNQGAPQFIAEVSILGRIKHPHLITLIGYYANRDEMFLIYNYLPGGNLDRFIRDRARRAFDWSVLHKIALHVAYAISYLHEHCSPSVLHRDIKPSNILLDNDNNAYLSDFGLSRSLPTNATHATTRVAGTYGYIAPEYALTGRITNKADVYSYGVVLLELMSDKRALDPSFYMHEDGFNIVSWAGLLLKEDRPEDIFFQGLWESGPQDKLVKILHVALLCTVVVLDARPTMDQIVQRLEQLH</sequence>
<dbReference type="PROSITE" id="PS00107">
    <property type="entry name" value="PROTEIN_KINASE_ATP"/>
    <property type="match status" value="1"/>
</dbReference>
<evidence type="ECO:0000256" key="22">
    <source>
        <dbReference type="ARBA" id="ARBA00048679"/>
    </source>
</evidence>
<organism evidence="27 28">
    <name type="scientific">Erythranthe guttata</name>
    <name type="common">Yellow monkey flower</name>
    <name type="synonym">Mimulus guttatus</name>
    <dbReference type="NCBI Taxonomy" id="4155"/>
    <lineage>
        <taxon>Eukaryota</taxon>
        <taxon>Viridiplantae</taxon>
        <taxon>Streptophyta</taxon>
        <taxon>Embryophyta</taxon>
        <taxon>Tracheophyta</taxon>
        <taxon>Spermatophyta</taxon>
        <taxon>Magnoliopsida</taxon>
        <taxon>eudicotyledons</taxon>
        <taxon>Gunneridae</taxon>
        <taxon>Pentapetalae</taxon>
        <taxon>asterids</taxon>
        <taxon>lamiids</taxon>
        <taxon>Lamiales</taxon>
        <taxon>Phrymaceae</taxon>
        <taxon>Erythranthe</taxon>
    </lineage>
</organism>
<evidence type="ECO:0000256" key="15">
    <source>
        <dbReference type="ARBA" id="ARBA00022777"/>
    </source>
</evidence>
<dbReference type="InterPro" id="IPR011009">
    <property type="entry name" value="Kinase-like_dom_sf"/>
</dbReference>
<dbReference type="GO" id="GO:0009409">
    <property type="term" value="P:response to cold"/>
    <property type="evidence" value="ECO:0007669"/>
    <property type="project" value="UniProtKB-ARBA"/>
</dbReference>
<proteinExistence type="inferred from homology"/>
<dbReference type="SUPFAM" id="SSF56112">
    <property type="entry name" value="Protein kinase-like (PK-like)"/>
    <property type="match status" value="1"/>
</dbReference>
<evidence type="ECO:0000256" key="4">
    <source>
        <dbReference type="ARBA" id="ARBA00012513"/>
    </source>
</evidence>
<dbReference type="PANTHER" id="PTHR48056:SF63">
    <property type="entry name" value="PROTEIN KINASE DOMAIN-CONTAINING PROTEIN"/>
    <property type="match status" value="1"/>
</dbReference>
<dbReference type="FunFam" id="1.10.510.10:FF:000192">
    <property type="entry name" value="LRR receptor-like serine/threonine-protein kinase RPK2"/>
    <property type="match status" value="1"/>
</dbReference>
<dbReference type="GO" id="GO:0048508">
    <property type="term" value="P:embryonic meristem development"/>
    <property type="evidence" value="ECO:0007669"/>
    <property type="project" value="UniProtKB-ARBA"/>
</dbReference>
<evidence type="ECO:0000256" key="1">
    <source>
        <dbReference type="ARBA" id="ARBA00004251"/>
    </source>
</evidence>
<dbReference type="PROSITE" id="PS00108">
    <property type="entry name" value="PROTEIN_KINASE_ST"/>
    <property type="match status" value="1"/>
</dbReference>
<dbReference type="GO" id="GO:0009945">
    <property type="term" value="P:radial axis specification"/>
    <property type="evidence" value="ECO:0007669"/>
    <property type="project" value="UniProtKB-ARBA"/>
</dbReference>
<comment type="subcellular location">
    <subcellularLocation>
        <location evidence="1">Cell membrane</location>
        <topology evidence="1">Single-pass type I membrane protein</topology>
    </subcellularLocation>
</comment>
<dbReference type="InterPro" id="IPR000719">
    <property type="entry name" value="Prot_kinase_dom"/>
</dbReference>
<dbReference type="PROSITE" id="PS50011">
    <property type="entry name" value="PROTEIN_KINASE_DOM"/>
    <property type="match status" value="1"/>
</dbReference>
<keyword evidence="6" id="KW-1003">Cell membrane</keyword>
<dbReference type="EC" id="2.7.11.1" evidence="4"/>
<dbReference type="SMART" id="SM00369">
    <property type="entry name" value="LRR_TYP"/>
    <property type="match status" value="4"/>
</dbReference>
<dbReference type="Gene3D" id="3.80.10.10">
    <property type="entry name" value="Ribonuclease Inhibitor"/>
    <property type="match status" value="4"/>
</dbReference>
<dbReference type="GO" id="GO:0004674">
    <property type="term" value="F:protein serine/threonine kinase activity"/>
    <property type="evidence" value="ECO:0007669"/>
    <property type="project" value="UniProtKB-KW"/>
</dbReference>
<dbReference type="SUPFAM" id="SSF52047">
    <property type="entry name" value="RNI-like"/>
    <property type="match status" value="1"/>
</dbReference>
<dbReference type="GO" id="GO:0009414">
    <property type="term" value="P:response to water deprivation"/>
    <property type="evidence" value="ECO:0007669"/>
    <property type="project" value="UniProtKB-ARBA"/>
</dbReference>
<accession>A0A022QNI8</accession>
<evidence type="ECO:0000256" key="9">
    <source>
        <dbReference type="ARBA" id="ARBA00022614"/>
    </source>
</evidence>
<evidence type="ECO:0000313" key="27">
    <source>
        <dbReference type="EMBL" id="EYU28868.1"/>
    </source>
</evidence>
<comment type="catalytic activity">
    <reaction evidence="22">
        <text>L-seryl-[protein] + ATP = O-phospho-L-seryl-[protein] + ADP + H(+)</text>
        <dbReference type="Rhea" id="RHEA:17989"/>
        <dbReference type="Rhea" id="RHEA-COMP:9863"/>
        <dbReference type="Rhea" id="RHEA-COMP:11604"/>
        <dbReference type="ChEBI" id="CHEBI:15378"/>
        <dbReference type="ChEBI" id="CHEBI:29999"/>
        <dbReference type="ChEBI" id="CHEBI:30616"/>
        <dbReference type="ChEBI" id="CHEBI:83421"/>
        <dbReference type="ChEBI" id="CHEBI:456216"/>
        <dbReference type="EC" id="2.7.11.1"/>
    </reaction>
</comment>
<comment type="similarity">
    <text evidence="3">Belongs to the RLP family.</text>
</comment>
<evidence type="ECO:0000256" key="21">
    <source>
        <dbReference type="ARBA" id="ARBA00047899"/>
    </source>
</evidence>
<keyword evidence="18" id="KW-0472">Membrane</keyword>
<evidence type="ECO:0000256" key="11">
    <source>
        <dbReference type="ARBA" id="ARBA00022692"/>
    </source>
</evidence>
<dbReference type="GO" id="GO:0006952">
    <property type="term" value="P:defense response"/>
    <property type="evidence" value="ECO:0007669"/>
    <property type="project" value="UniProtKB-ARBA"/>
</dbReference>
<keyword evidence="14 23" id="KW-0547">Nucleotide-binding</keyword>